<evidence type="ECO:0000313" key="3">
    <source>
        <dbReference type="Proteomes" id="UP001500552"/>
    </source>
</evidence>
<proteinExistence type="predicted"/>
<dbReference type="EMBL" id="BAABHC010000016">
    <property type="protein sequence ID" value="GAA4438256.1"/>
    <property type="molecule type" value="Genomic_DNA"/>
</dbReference>
<evidence type="ECO:0000256" key="1">
    <source>
        <dbReference type="SAM" id="Phobius"/>
    </source>
</evidence>
<feature type="transmembrane region" description="Helical" evidence="1">
    <location>
        <begin position="44"/>
        <end position="64"/>
    </location>
</feature>
<keyword evidence="3" id="KW-1185">Reference proteome</keyword>
<sequence>MELTTLDIPYLLFMATIGVYMLLLVFILTWVYHDAEQRGLNGWVIAGMAFFTGTIFGTLAWLLLRPKMKPQPIPVRS</sequence>
<dbReference type="RefSeq" id="WP_345160674.1">
    <property type="nucleotide sequence ID" value="NZ_BAABHC010000016.1"/>
</dbReference>
<keyword evidence="1" id="KW-0812">Transmembrane</keyword>
<evidence type="ECO:0008006" key="4">
    <source>
        <dbReference type="Google" id="ProtNLM"/>
    </source>
</evidence>
<dbReference type="Proteomes" id="UP001500552">
    <property type="component" value="Unassembled WGS sequence"/>
</dbReference>
<keyword evidence="1" id="KW-0472">Membrane</keyword>
<organism evidence="2 3">
    <name type="scientific">Pontibacter saemangeumensis</name>
    <dbReference type="NCBI Taxonomy" id="1084525"/>
    <lineage>
        <taxon>Bacteria</taxon>
        <taxon>Pseudomonadati</taxon>
        <taxon>Bacteroidota</taxon>
        <taxon>Cytophagia</taxon>
        <taxon>Cytophagales</taxon>
        <taxon>Hymenobacteraceae</taxon>
        <taxon>Pontibacter</taxon>
    </lineage>
</organism>
<protein>
    <recommendedName>
        <fullName evidence="4">Phospholipase_D-nuclease N-terminal</fullName>
    </recommendedName>
</protein>
<accession>A0ABP8LXK1</accession>
<reference evidence="3" key="1">
    <citation type="journal article" date="2019" name="Int. J. Syst. Evol. Microbiol.">
        <title>The Global Catalogue of Microorganisms (GCM) 10K type strain sequencing project: providing services to taxonomists for standard genome sequencing and annotation.</title>
        <authorList>
            <consortium name="The Broad Institute Genomics Platform"/>
            <consortium name="The Broad Institute Genome Sequencing Center for Infectious Disease"/>
            <person name="Wu L."/>
            <person name="Ma J."/>
        </authorList>
    </citation>
    <scope>NUCLEOTIDE SEQUENCE [LARGE SCALE GENOMIC DNA]</scope>
    <source>
        <strain evidence="3">JCM 17926</strain>
    </source>
</reference>
<feature type="transmembrane region" description="Helical" evidence="1">
    <location>
        <begin position="12"/>
        <end position="32"/>
    </location>
</feature>
<gene>
    <name evidence="2" type="ORF">GCM10023188_33430</name>
</gene>
<name>A0ABP8LXK1_9BACT</name>
<comment type="caution">
    <text evidence="2">The sequence shown here is derived from an EMBL/GenBank/DDBJ whole genome shotgun (WGS) entry which is preliminary data.</text>
</comment>
<evidence type="ECO:0000313" key="2">
    <source>
        <dbReference type="EMBL" id="GAA4438256.1"/>
    </source>
</evidence>
<keyword evidence="1" id="KW-1133">Transmembrane helix</keyword>